<gene>
    <name evidence="2" type="ORF">LCGC14_2318180</name>
</gene>
<dbReference type="AlphaFoldDB" id="A0A0F9FDD5"/>
<sequence length="254" mass="29131">ELGYTFFIYAGGFSIGPNIADLHADRSIRMLEPFWSSIAIVALVFGGLLLFGLIFLSKKNESQWLALCLLGLCIPIAGAALYALGIRYNVRYTITAVPFFCIIAGCGLAHLFQKHRYLWMILIIGFTGITTFSLYNYYQNPYYEKENVRDAMAFWRHVPGRVALLSNQDATVKRYLDEAEKERFIPIKKYSDLITTINDFFNSPENISAWVVLARDWGQIRENQIRQRYRVVSEQQFTGVIVLLLTKGSRSIFH</sequence>
<comment type="caution">
    <text evidence="2">The sequence shown here is derived from an EMBL/GenBank/DDBJ whole genome shotgun (WGS) entry which is preliminary data.</text>
</comment>
<feature type="transmembrane region" description="Helical" evidence="1">
    <location>
        <begin position="90"/>
        <end position="111"/>
    </location>
</feature>
<accession>A0A0F9FDD5</accession>
<keyword evidence="1" id="KW-0472">Membrane</keyword>
<feature type="transmembrane region" description="Helical" evidence="1">
    <location>
        <begin position="64"/>
        <end position="84"/>
    </location>
</feature>
<proteinExistence type="predicted"/>
<feature type="non-terminal residue" evidence="2">
    <location>
        <position position="1"/>
    </location>
</feature>
<evidence type="ECO:0000256" key="1">
    <source>
        <dbReference type="SAM" id="Phobius"/>
    </source>
</evidence>
<dbReference type="EMBL" id="LAZR01033056">
    <property type="protein sequence ID" value="KKL49172.1"/>
    <property type="molecule type" value="Genomic_DNA"/>
</dbReference>
<protein>
    <submittedName>
        <fullName evidence="2">Uncharacterized protein</fullName>
    </submittedName>
</protein>
<feature type="transmembrane region" description="Helical" evidence="1">
    <location>
        <begin position="118"/>
        <end position="138"/>
    </location>
</feature>
<keyword evidence="1" id="KW-1133">Transmembrane helix</keyword>
<keyword evidence="1" id="KW-0812">Transmembrane</keyword>
<evidence type="ECO:0000313" key="2">
    <source>
        <dbReference type="EMBL" id="KKL49172.1"/>
    </source>
</evidence>
<organism evidence="2">
    <name type="scientific">marine sediment metagenome</name>
    <dbReference type="NCBI Taxonomy" id="412755"/>
    <lineage>
        <taxon>unclassified sequences</taxon>
        <taxon>metagenomes</taxon>
        <taxon>ecological metagenomes</taxon>
    </lineage>
</organism>
<feature type="transmembrane region" description="Helical" evidence="1">
    <location>
        <begin position="34"/>
        <end position="57"/>
    </location>
</feature>
<name>A0A0F9FDD5_9ZZZZ</name>
<reference evidence="2" key="1">
    <citation type="journal article" date="2015" name="Nature">
        <title>Complex archaea that bridge the gap between prokaryotes and eukaryotes.</title>
        <authorList>
            <person name="Spang A."/>
            <person name="Saw J.H."/>
            <person name="Jorgensen S.L."/>
            <person name="Zaremba-Niedzwiedzka K."/>
            <person name="Martijn J."/>
            <person name="Lind A.E."/>
            <person name="van Eijk R."/>
            <person name="Schleper C."/>
            <person name="Guy L."/>
            <person name="Ettema T.J."/>
        </authorList>
    </citation>
    <scope>NUCLEOTIDE SEQUENCE</scope>
</reference>